<name>A0A1H8KSV3_9HYPH</name>
<evidence type="ECO:0000313" key="2">
    <source>
        <dbReference type="EMBL" id="SEH83712.1"/>
    </source>
</evidence>
<dbReference type="EMBL" id="FOCV01000009">
    <property type="protein sequence ID" value="SEN95901.1"/>
    <property type="molecule type" value="Genomic_DNA"/>
</dbReference>
<evidence type="ECO:0000313" key="3">
    <source>
        <dbReference type="EMBL" id="SEN95901.1"/>
    </source>
</evidence>
<gene>
    <name evidence="2" type="ORF">RTCCBAU85039_2631</name>
    <name evidence="3" type="ORF">SAMN05216228_1009178</name>
</gene>
<accession>A0A1H8KSV3</accession>
<dbReference type="STRING" id="501024.RTCCBAU85039_2631"/>
<evidence type="ECO:0000313" key="5">
    <source>
        <dbReference type="Proteomes" id="UP000198939"/>
    </source>
</evidence>
<reference evidence="4" key="2">
    <citation type="submission" date="2016-10" db="EMBL/GenBank/DDBJ databases">
        <authorList>
            <person name="Wibberg D."/>
        </authorList>
    </citation>
    <scope>NUCLEOTIDE SEQUENCE [LARGE SCALE GENOMIC DNA]</scope>
</reference>
<reference evidence="3 5" key="1">
    <citation type="submission" date="2016-10" db="EMBL/GenBank/DDBJ databases">
        <authorList>
            <person name="Varghese N."/>
            <person name="Submissions S."/>
        </authorList>
    </citation>
    <scope>NUCLEOTIDE SEQUENCE [LARGE SCALE GENOMIC DNA]</scope>
    <source>
        <strain evidence="3 5">CGMCC 1.7071</strain>
    </source>
</reference>
<proteinExistence type="predicted"/>
<sequence length="78" mass="8292">MAGQNSPAGIEAETHCLGNTEHHRSQEGAPDRTHAADDDSLEGVDQLRWTVGGETVERSDWKTAAKPRIPTASAVAKA</sequence>
<protein>
    <submittedName>
        <fullName evidence="2">Uncharacterized protein</fullName>
    </submittedName>
</protein>
<organism evidence="2 4">
    <name type="scientific">Rhizobium tibeticum</name>
    <dbReference type="NCBI Taxonomy" id="501024"/>
    <lineage>
        <taxon>Bacteria</taxon>
        <taxon>Pseudomonadati</taxon>
        <taxon>Pseudomonadota</taxon>
        <taxon>Alphaproteobacteria</taxon>
        <taxon>Hyphomicrobiales</taxon>
        <taxon>Rhizobiaceae</taxon>
        <taxon>Rhizobium/Agrobacterium group</taxon>
        <taxon>Rhizobium</taxon>
    </lineage>
</organism>
<feature type="region of interest" description="Disordered" evidence="1">
    <location>
        <begin position="1"/>
        <end position="54"/>
    </location>
</feature>
<reference evidence="2" key="3">
    <citation type="submission" date="2016-10" db="EMBL/GenBank/DDBJ databases">
        <authorList>
            <person name="de Groot N.N."/>
        </authorList>
    </citation>
    <scope>NUCLEOTIDE SEQUENCE [LARGE SCALE GENOMIC DNA]</scope>
    <source>
        <strain evidence="2">CCBAU85039</strain>
    </source>
</reference>
<feature type="compositionally biased region" description="Basic and acidic residues" evidence="1">
    <location>
        <begin position="20"/>
        <end position="37"/>
    </location>
</feature>
<evidence type="ECO:0000256" key="1">
    <source>
        <dbReference type="SAM" id="MobiDB-lite"/>
    </source>
</evidence>
<evidence type="ECO:0000313" key="4">
    <source>
        <dbReference type="Proteomes" id="UP000183063"/>
    </source>
</evidence>
<keyword evidence="5" id="KW-1185">Reference proteome</keyword>
<dbReference type="EMBL" id="FNXB01000011">
    <property type="protein sequence ID" value="SEH83712.1"/>
    <property type="molecule type" value="Genomic_DNA"/>
</dbReference>
<dbReference type="Proteomes" id="UP000198939">
    <property type="component" value="Unassembled WGS sequence"/>
</dbReference>
<dbReference type="AlphaFoldDB" id="A0A1H8KSV3"/>
<dbReference type="Proteomes" id="UP000183063">
    <property type="component" value="Unassembled WGS sequence"/>
</dbReference>